<feature type="domain" description="AMP-dependent synthetase/ligase" evidence="1">
    <location>
        <begin position="8"/>
        <end position="359"/>
    </location>
</feature>
<dbReference type="EMBL" id="QFYS01000001">
    <property type="protein sequence ID" value="RAK69271.1"/>
    <property type="molecule type" value="Genomic_DNA"/>
</dbReference>
<proteinExistence type="predicted"/>
<dbReference type="SUPFAM" id="SSF56801">
    <property type="entry name" value="Acetyl-CoA synthetase-like"/>
    <property type="match status" value="1"/>
</dbReference>
<evidence type="ECO:0000313" key="3">
    <source>
        <dbReference type="EMBL" id="RAK69271.1"/>
    </source>
</evidence>
<dbReference type="InterPro" id="IPR045851">
    <property type="entry name" value="AMP-bd_C_sf"/>
</dbReference>
<dbReference type="Proteomes" id="UP000249524">
    <property type="component" value="Unassembled WGS sequence"/>
</dbReference>
<accession>A0A328BRT6</accession>
<comment type="caution">
    <text evidence="3">The sequence shown here is derived from an EMBL/GenBank/DDBJ whole genome shotgun (WGS) entry which is preliminary data.</text>
</comment>
<dbReference type="InterPro" id="IPR025110">
    <property type="entry name" value="AMP-bd_C"/>
</dbReference>
<evidence type="ECO:0000313" key="4">
    <source>
        <dbReference type="Proteomes" id="UP000249524"/>
    </source>
</evidence>
<protein>
    <submittedName>
        <fullName evidence="3">ATP-dependent acyl-CoA ligase</fullName>
    </submittedName>
</protein>
<sequence length="514" mass="55200">MDIRTPIDNQAVHRGDHPFLIWEPFEGGGRTWSYAEFAHDVRRFAAGLQARGVQLGQRIIVHLDNCPESVIAWLGCAYAGAVAVTTNAKSAKDELAYFATHSGAVGAVTQPKFAALLAESAPHLPWVVVTETDNGAPAQDDVAAFEAFDALLGDPGALASRPHDPWAHFGIQYTSGTTARPKAVLWTHANALWGARMCAQNEDLRPDDVHLTHLPLFHTNAQSYSVLAALWAGATVVLMPRFSASRFWDVSLKHGATWSSLVPFCAKALASQPVPKDHRYRFWGNGVCEPAWDRLFGVKTIGWWGMTETITHGTVGSAHQPDAPMSMGRPSPAYEIHVLDEHGEPVAPGEVGDLFVGGQRGVSLFLEYAGDPAATAAAFRPDGLFITGDRVRRGEDGFLYFADRSKDMLKVGGENVAASEIERVIAGVPGVSEVAVVAMRHPMLDEAPAAFVIATPGAPDDLADLIAAACATGLAAFKRPHLIRLVDSLPRSTLEKVAKAELRAMLAEEMAAAE</sequence>
<feature type="domain" description="AMP-binding enzyme C-terminal" evidence="2">
    <location>
        <begin position="420"/>
        <end position="493"/>
    </location>
</feature>
<evidence type="ECO:0000259" key="2">
    <source>
        <dbReference type="Pfam" id="PF13193"/>
    </source>
</evidence>
<keyword evidence="3" id="KW-0436">Ligase</keyword>
<gene>
    <name evidence="3" type="ORF">DJ019_03275</name>
</gene>
<dbReference type="PANTHER" id="PTHR43767">
    <property type="entry name" value="LONG-CHAIN-FATTY-ACID--COA LIGASE"/>
    <property type="match status" value="1"/>
</dbReference>
<dbReference type="GO" id="GO:0016878">
    <property type="term" value="F:acid-thiol ligase activity"/>
    <property type="evidence" value="ECO:0007669"/>
    <property type="project" value="UniProtKB-ARBA"/>
</dbReference>
<dbReference type="PANTHER" id="PTHR43767:SF1">
    <property type="entry name" value="NONRIBOSOMAL PEPTIDE SYNTHASE PES1 (EUROFUNG)-RELATED"/>
    <property type="match status" value="1"/>
</dbReference>
<dbReference type="InterPro" id="IPR050237">
    <property type="entry name" value="ATP-dep_AMP-bd_enzyme"/>
</dbReference>
<keyword evidence="4" id="KW-1185">Reference proteome</keyword>
<reference evidence="3 4" key="1">
    <citation type="submission" date="2018-05" db="EMBL/GenBank/DDBJ databases">
        <authorList>
            <person name="Lanie J.A."/>
            <person name="Ng W.-L."/>
            <person name="Kazmierczak K.M."/>
            <person name="Andrzejewski T.M."/>
            <person name="Davidsen T.M."/>
            <person name="Wayne K.J."/>
            <person name="Tettelin H."/>
            <person name="Glass J.I."/>
            <person name="Rusch D."/>
            <person name="Podicherti R."/>
            <person name="Tsui H.-C.T."/>
            <person name="Winkler M.E."/>
        </authorList>
    </citation>
    <scope>NUCLEOTIDE SEQUENCE [LARGE SCALE GENOMIC DNA]</scope>
    <source>
        <strain evidence="3 4">BUT-10</strain>
    </source>
</reference>
<evidence type="ECO:0000259" key="1">
    <source>
        <dbReference type="Pfam" id="PF00501"/>
    </source>
</evidence>
<dbReference type="OrthoDB" id="7315605at2"/>
<dbReference type="Gene3D" id="3.40.50.12780">
    <property type="entry name" value="N-terminal domain of ligase-like"/>
    <property type="match status" value="1"/>
</dbReference>
<dbReference type="AlphaFoldDB" id="A0A328BRT6"/>
<organism evidence="3 4">
    <name type="scientific">Phenylobacterium kunshanense</name>
    <dbReference type="NCBI Taxonomy" id="1445034"/>
    <lineage>
        <taxon>Bacteria</taxon>
        <taxon>Pseudomonadati</taxon>
        <taxon>Pseudomonadota</taxon>
        <taxon>Alphaproteobacteria</taxon>
        <taxon>Caulobacterales</taxon>
        <taxon>Caulobacteraceae</taxon>
        <taxon>Phenylobacterium</taxon>
    </lineage>
</organism>
<dbReference type="InterPro" id="IPR042099">
    <property type="entry name" value="ANL_N_sf"/>
</dbReference>
<dbReference type="Gene3D" id="3.30.300.30">
    <property type="match status" value="1"/>
</dbReference>
<name>A0A328BRT6_9CAUL</name>
<dbReference type="InterPro" id="IPR000873">
    <property type="entry name" value="AMP-dep_synth/lig_dom"/>
</dbReference>
<dbReference type="Pfam" id="PF13193">
    <property type="entry name" value="AMP-binding_C"/>
    <property type="match status" value="1"/>
</dbReference>
<dbReference type="Pfam" id="PF00501">
    <property type="entry name" value="AMP-binding"/>
    <property type="match status" value="1"/>
</dbReference>